<keyword evidence="1" id="KW-0805">Transcription regulation</keyword>
<dbReference type="Pfam" id="PF12833">
    <property type="entry name" value="HTH_18"/>
    <property type="match status" value="1"/>
</dbReference>
<evidence type="ECO:0000259" key="4">
    <source>
        <dbReference type="PROSITE" id="PS01124"/>
    </source>
</evidence>
<dbReference type="PANTHER" id="PTHR47894:SF1">
    <property type="entry name" value="HTH-TYPE TRANSCRIPTIONAL REGULATOR VQSM"/>
    <property type="match status" value="1"/>
</dbReference>
<dbReference type="PRINTS" id="PR00032">
    <property type="entry name" value="HTHARAC"/>
</dbReference>
<dbReference type="AlphaFoldDB" id="A0A1Z3LZA4"/>
<evidence type="ECO:0000256" key="3">
    <source>
        <dbReference type="ARBA" id="ARBA00023163"/>
    </source>
</evidence>
<dbReference type="Gene3D" id="1.10.10.60">
    <property type="entry name" value="Homeodomain-like"/>
    <property type="match status" value="1"/>
</dbReference>
<evidence type="ECO:0000313" key="6">
    <source>
        <dbReference type="Proteomes" id="UP000197024"/>
    </source>
</evidence>
<sequence length="131" mass="14493">MLAGLLKTALSARAEDHAPMPRVAGRIGRIMQFIVRNIDRPGLSARNAAAGLKCSPRTIYQTCADEGTTFNAVMMELRLLNAQHRLLRSEGQVAQIAYAVGFASLSHFSRLFKARFGVPPTAFRRTRSRLH</sequence>
<evidence type="ECO:0000313" key="5">
    <source>
        <dbReference type="EMBL" id="ASD27502.1"/>
    </source>
</evidence>
<proteinExistence type="predicted"/>
<dbReference type="SMART" id="SM00342">
    <property type="entry name" value="HTH_ARAC"/>
    <property type="match status" value="1"/>
</dbReference>
<evidence type="ECO:0000256" key="2">
    <source>
        <dbReference type="ARBA" id="ARBA00023125"/>
    </source>
</evidence>
<dbReference type="EMBL" id="CP021995">
    <property type="protein sequence ID" value="ASD27502.1"/>
    <property type="molecule type" value="Genomic_DNA"/>
</dbReference>
<dbReference type="GO" id="GO:0003700">
    <property type="term" value="F:DNA-binding transcription factor activity"/>
    <property type="evidence" value="ECO:0007669"/>
    <property type="project" value="InterPro"/>
</dbReference>
<dbReference type="Proteomes" id="UP000197024">
    <property type="component" value="Chromosome"/>
</dbReference>
<dbReference type="SUPFAM" id="SSF46689">
    <property type="entry name" value="Homeodomain-like"/>
    <property type="match status" value="1"/>
</dbReference>
<dbReference type="InterPro" id="IPR020449">
    <property type="entry name" value="Tscrpt_reg_AraC-type_HTH"/>
</dbReference>
<dbReference type="PROSITE" id="PS01124">
    <property type="entry name" value="HTH_ARAC_FAMILY_2"/>
    <property type="match status" value="1"/>
</dbReference>
<dbReference type="GO" id="GO:0005829">
    <property type="term" value="C:cytosol"/>
    <property type="evidence" value="ECO:0007669"/>
    <property type="project" value="TreeGrafter"/>
</dbReference>
<feature type="domain" description="HTH araC/xylS-type" evidence="4">
    <location>
        <begin position="28"/>
        <end position="126"/>
    </location>
</feature>
<keyword evidence="2" id="KW-0238">DNA-binding</keyword>
<keyword evidence="3" id="KW-0804">Transcription</keyword>
<dbReference type="InterPro" id="IPR018060">
    <property type="entry name" value="HTH_AraC"/>
</dbReference>
<name>A0A1Z3LZA4_BREDI</name>
<dbReference type="GO" id="GO:0000976">
    <property type="term" value="F:transcription cis-regulatory region binding"/>
    <property type="evidence" value="ECO:0007669"/>
    <property type="project" value="TreeGrafter"/>
</dbReference>
<accession>A0A1Z3LZA4</accession>
<dbReference type="PANTHER" id="PTHR47894">
    <property type="entry name" value="HTH-TYPE TRANSCRIPTIONAL REGULATOR GADX"/>
    <property type="match status" value="1"/>
</dbReference>
<reference evidence="5 6" key="1">
    <citation type="submission" date="2017-06" db="EMBL/GenBank/DDBJ databases">
        <title>Biodegradation of gentamicin by bacterial consortia AMQD4 in synthetic medium and raw gentamicin sewage.</title>
        <authorList>
            <person name="Chang H."/>
            <person name="Feng Y."/>
            <person name="Li Z."/>
            <person name="Xue J."/>
            <person name="Cheng D."/>
        </authorList>
    </citation>
    <scope>NUCLEOTIDE SEQUENCE [LARGE SCALE GENOMIC DNA]</scope>
    <source>
        <strain evidence="5 6">BZC3</strain>
    </source>
</reference>
<protein>
    <recommendedName>
        <fullName evidence="4">HTH araC/xylS-type domain-containing protein</fullName>
    </recommendedName>
</protein>
<dbReference type="InterPro" id="IPR009057">
    <property type="entry name" value="Homeodomain-like_sf"/>
</dbReference>
<dbReference type="PROSITE" id="PS00041">
    <property type="entry name" value="HTH_ARAC_FAMILY_1"/>
    <property type="match status" value="1"/>
</dbReference>
<organism evidence="5 6">
    <name type="scientific">Brevundimonas diminuta</name>
    <name type="common">Pseudomonas diminuta</name>
    <dbReference type="NCBI Taxonomy" id="293"/>
    <lineage>
        <taxon>Bacteria</taxon>
        <taxon>Pseudomonadati</taxon>
        <taxon>Pseudomonadota</taxon>
        <taxon>Alphaproteobacteria</taxon>
        <taxon>Caulobacterales</taxon>
        <taxon>Caulobacteraceae</taxon>
        <taxon>Brevundimonas</taxon>
    </lineage>
</organism>
<reference evidence="5 6" key="2">
    <citation type="submission" date="2017-06" db="EMBL/GenBank/DDBJ databases">
        <authorList>
            <person name="Kim H.J."/>
            <person name="Triplett B.A."/>
        </authorList>
    </citation>
    <scope>NUCLEOTIDE SEQUENCE [LARGE SCALE GENOMIC DNA]</scope>
    <source>
        <strain evidence="5 6">BZC3</strain>
    </source>
</reference>
<dbReference type="InterPro" id="IPR018062">
    <property type="entry name" value="HTH_AraC-typ_CS"/>
</dbReference>
<evidence type="ECO:0000256" key="1">
    <source>
        <dbReference type="ARBA" id="ARBA00023015"/>
    </source>
</evidence>
<gene>
    <name evidence="5" type="ORF">CD943_11750</name>
</gene>